<protein>
    <submittedName>
        <fullName evidence="2">Uncharacterized protein</fullName>
    </submittedName>
</protein>
<organism evidence="2 3">
    <name type="scientific">Citrobacter rodentium (strain ICC168)</name>
    <name type="common">Citrobacter freundii biotype 4280</name>
    <dbReference type="NCBI Taxonomy" id="637910"/>
    <lineage>
        <taxon>Bacteria</taxon>
        <taxon>Pseudomonadati</taxon>
        <taxon>Pseudomonadota</taxon>
        <taxon>Gammaproteobacteria</taxon>
        <taxon>Enterobacterales</taxon>
        <taxon>Enterobacteriaceae</taxon>
        <taxon>Citrobacter</taxon>
    </lineage>
</organism>
<dbReference type="Proteomes" id="UP000001889">
    <property type="component" value="Chromosome"/>
</dbReference>
<dbReference type="KEGG" id="cro:ROD_29422"/>
<dbReference type="STRING" id="637910.ROD_29422"/>
<reference evidence="2 3" key="1">
    <citation type="journal article" date="2010" name="J. Bacteriol.">
        <title>The Citrobacter rodentium genome sequence reveals convergent evolution with human pathogenic Escherichia coli.</title>
        <authorList>
            <person name="Petty N.K."/>
            <person name="Bulgin R."/>
            <person name="Crepin V.F."/>
            <person name="Cerdeno-Tarraga A.M."/>
            <person name="Schroeder G.N."/>
            <person name="Quail M.A."/>
            <person name="Lennard N."/>
            <person name="Corton C."/>
            <person name="Barron A."/>
            <person name="Clark L."/>
            <person name="Toribio A.L."/>
            <person name="Parkhill J."/>
            <person name="Dougan G."/>
            <person name="Frankel G."/>
            <person name="Thomson N.R."/>
        </authorList>
    </citation>
    <scope>NUCLEOTIDE SEQUENCE [LARGE SCALE GENOMIC DNA]</scope>
    <source>
        <strain evidence="2 3">ICC168</strain>
    </source>
</reference>
<feature type="compositionally biased region" description="Low complexity" evidence="1">
    <location>
        <begin position="1"/>
        <end position="10"/>
    </location>
</feature>
<dbReference type="HOGENOM" id="CLU_3078185_0_0_6"/>
<evidence type="ECO:0000313" key="2">
    <source>
        <dbReference type="EMBL" id="CBG89681.1"/>
    </source>
</evidence>
<evidence type="ECO:0000256" key="1">
    <source>
        <dbReference type="SAM" id="MobiDB-lite"/>
    </source>
</evidence>
<name>D2TJP1_CITRI</name>
<accession>D2TJP1</accession>
<feature type="region of interest" description="Disordered" evidence="1">
    <location>
        <begin position="1"/>
        <end position="27"/>
    </location>
</feature>
<sequence length="52" mass="5628">MAAGDAAAMMRGVQAGRPRRGGSVSWSKSAYRGIGHRWSVIKTHREKVVVTC</sequence>
<keyword evidence="3" id="KW-1185">Reference proteome</keyword>
<evidence type="ECO:0000313" key="3">
    <source>
        <dbReference type="Proteomes" id="UP000001889"/>
    </source>
</evidence>
<proteinExistence type="predicted"/>
<dbReference type="AlphaFoldDB" id="D2TJP1"/>
<gene>
    <name evidence="2" type="ordered locus">ROD_29422</name>
</gene>
<dbReference type="EMBL" id="FN543502">
    <property type="protein sequence ID" value="CBG89681.1"/>
    <property type="molecule type" value="Genomic_DNA"/>
</dbReference>